<gene>
    <name evidence="8" type="ORF">HOLleu_14909</name>
</gene>
<evidence type="ECO:0000313" key="8">
    <source>
        <dbReference type="EMBL" id="KAJ8040582.1"/>
    </source>
</evidence>
<dbReference type="GO" id="GO:0005577">
    <property type="term" value="C:fibrinogen complex"/>
    <property type="evidence" value="ECO:0007669"/>
    <property type="project" value="TreeGrafter"/>
</dbReference>
<dbReference type="GO" id="GO:0034116">
    <property type="term" value="P:positive regulation of heterotypic cell-cell adhesion"/>
    <property type="evidence" value="ECO:0007669"/>
    <property type="project" value="TreeGrafter"/>
</dbReference>
<dbReference type="PANTHER" id="PTHR47221:SF5">
    <property type="entry name" value="FIBRINOGEN C-TERMINAL DOMAIN-CONTAINING PROTEIN"/>
    <property type="match status" value="1"/>
</dbReference>
<dbReference type="PROSITE" id="PS00514">
    <property type="entry name" value="FIBRINOGEN_C_1"/>
    <property type="match status" value="1"/>
</dbReference>
<dbReference type="InterPro" id="IPR036056">
    <property type="entry name" value="Fibrinogen-like_C"/>
</dbReference>
<dbReference type="FunFam" id="3.90.215.10:FF:000001">
    <property type="entry name" value="Tenascin isoform 1"/>
    <property type="match status" value="1"/>
</dbReference>
<keyword evidence="5" id="KW-0175">Coiled coil</keyword>
<protein>
    <submittedName>
        <fullName evidence="8">Fibrinogen-like protein 1</fullName>
    </submittedName>
</protein>
<dbReference type="GO" id="GO:0005201">
    <property type="term" value="F:extracellular matrix structural constituent"/>
    <property type="evidence" value="ECO:0007669"/>
    <property type="project" value="TreeGrafter"/>
</dbReference>
<accession>A0A9Q1C912</accession>
<dbReference type="AlphaFoldDB" id="A0A9Q1C912"/>
<dbReference type="SUPFAM" id="SSF56496">
    <property type="entry name" value="Fibrinogen C-terminal domain-like"/>
    <property type="match status" value="1"/>
</dbReference>
<keyword evidence="4" id="KW-0325">Glycoprotein</keyword>
<dbReference type="GO" id="GO:0030674">
    <property type="term" value="F:protein-macromolecule adaptor activity"/>
    <property type="evidence" value="ECO:0007669"/>
    <property type="project" value="TreeGrafter"/>
</dbReference>
<comment type="subcellular location">
    <subcellularLocation>
        <location evidence="1">Secreted</location>
    </subcellularLocation>
</comment>
<dbReference type="PANTHER" id="PTHR47221">
    <property type="entry name" value="FIBRINOGEN ALPHA CHAIN"/>
    <property type="match status" value="1"/>
</dbReference>
<keyword evidence="3" id="KW-1015">Disulfide bond</keyword>
<evidence type="ECO:0000256" key="4">
    <source>
        <dbReference type="ARBA" id="ARBA00023180"/>
    </source>
</evidence>
<feature type="chain" id="PRO_5040240975" evidence="6">
    <location>
        <begin position="18"/>
        <end position="289"/>
    </location>
</feature>
<dbReference type="CDD" id="cd00087">
    <property type="entry name" value="FReD"/>
    <property type="match status" value="1"/>
</dbReference>
<sequence length="289" mass="32824">MSKFFIYAAVLVALTTGQNSPHPECNVNNPYIQTIEISDVRLQVEEIKENLQRLAAKLEGQDVVSETGRSVYPPDCSQVSGTSGVYFIQPSECPQAVRVYCDMDTDGGGWTVIQRREDSSVGFNRGWTEYRNGFGSKFSEHWLGNEHLFWITAQGQYELRVDLRDFNGASKYAVYYSFRIGDEANRYQLQVASYDGTAGVYWDALSSHNRAYFTTQDYDNDKASSGNCAAHFGSGWWFTSCYQANLNGLYRTDGEEADMRGIIWSEWRGLNISLQYTEMKIRPTTFSIL</sequence>
<evidence type="ECO:0000256" key="6">
    <source>
        <dbReference type="SAM" id="SignalP"/>
    </source>
</evidence>
<dbReference type="OrthoDB" id="6514358at2759"/>
<reference evidence="8" key="1">
    <citation type="submission" date="2021-10" db="EMBL/GenBank/DDBJ databases">
        <title>Tropical sea cucumber genome reveals ecological adaptation and Cuvierian tubules defense mechanism.</title>
        <authorList>
            <person name="Chen T."/>
        </authorList>
    </citation>
    <scope>NUCLEOTIDE SEQUENCE</scope>
    <source>
        <strain evidence="8">Nanhai2018</strain>
        <tissue evidence="8">Muscle</tissue>
    </source>
</reference>
<name>A0A9Q1C912_HOLLE</name>
<keyword evidence="6" id="KW-0732">Signal</keyword>
<evidence type="ECO:0000259" key="7">
    <source>
        <dbReference type="PROSITE" id="PS51406"/>
    </source>
</evidence>
<feature type="domain" description="Fibrinogen C-terminal" evidence="7">
    <location>
        <begin position="67"/>
        <end position="285"/>
    </location>
</feature>
<keyword evidence="2" id="KW-0964">Secreted</keyword>
<dbReference type="NCBIfam" id="NF040941">
    <property type="entry name" value="GGGWT_bact"/>
    <property type="match status" value="1"/>
</dbReference>
<feature type="coiled-coil region" evidence="5">
    <location>
        <begin position="37"/>
        <end position="64"/>
    </location>
</feature>
<dbReference type="SMART" id="SM00186">
    <property type="entry name" value="FBG"/>
    <property type="match status" value="1"/>
</dbReference>
<dbReference type="InterPro" id="IPR020837">
    <property type="entry name" value="Fibrinogen_CS"/>
</dbReference>
<dbReference type="EMBL" id="JAIZAY010000006">
    <property type="protein sequence ID" value="KAJ8040582.1"/>
    <property type="molecule type" value="Genomic_DNA"/>
</dbReference>
<dbReference type="InterPro" id="IPR037579">
    <property type="entry name" value="FIB_ANG-like"/>
</dbReference>
<feature type="signal peptide" evidence="6">
    <location>
        <begin position="1"/>
        <end position="17"/>
    </location>
</feature>
<dbReference type="InterPro" id="IPR002181">
    <property type="entry name" value="Fibrinogen_a/b/g_C_dom"/>
</dbReference>
<evidence type="ECO:0000256" key="5">
    <source>
        <dbReference type="SAM" id="Coils"/>
    </source>
</evidence>
<organism evidence="8 9">
    <name type="scientific">Holothuria leucospilota</name>
    <name type="common">Black long sea cucumber</name>
    <name type="synonym">Mertensiothuria leucospilota</name>
    <dbReference type="NCBI Taxonomy" id="206669"/>
    <lineage>
        <taxon>Eukaryota</taxon>
        <taxon>Metazoa</taxon>
        <taxon>Echinodermata</taxon>
        <taxon>Eleutherozoa</taxon>
        <taxon>Echinozoa</taxon>
        <taxon>Holothuroidea</taxon>
        <taxon>Aspidochirotacea</taxon>
        <taxon>Aspidochirotida</taxon>
        <taxon>Holothuriidae</taxon>
        <taxon>Holothuria</taxon>
    </lineage>
</organism>
<dbReference type="Gene3D" id="3.90.215.10">
    <property type="entry name" value="Gamma Fibrinogen, chain A, domain 1"/>
    <property type="match status" value="1"/>
</dbReference>
<dbReference type="Pfam" id="PF00147">
    <property type="entry name" value="Fibrinogen_C"/>
    <property type="match status" value="1"/>
</dbReference>
<dbReference type="Proteomes" id="UP001152320">
    <property type="component" value="Chromosome 6"/>
</dbReference>
<evidence type="ECO:0000256" key="3">
    <source>
        <dbReference type="ARBA" id="ARBA00023157"/>
    </source>
</evidence>
<evidence type="ECO:0000313" key="9">
    <source>
        <dbReference type="Proteomes" id="UP001152320"/>
    </source>
</evidence>
<proteinExistence type="predicted"/>
<dbReference type="PROSITE" id="PS51406">
    <property type="entry name" value="FIBRINOGEN_C_2"/>
    <property type="match status" value="1"/>
</dbReference>
<dbReference type="InterPro" id="IPR014716">
    <property type="entry name" value="Fibrinogen_a/b/g_C_1"/>
</dbReference>
<keyword evidence="9" id="KW-1185">Reference proteome</keyword>
<comment type="caution">
    <text evidence="8">The sequence shown here is derived from an EMBL/GenBank/DDBJ whole genome shotgun (WGS) entry which is preliminary data.</text>
</comment>
<evidence type="ECO:0000256" key="2">
    <source>
        <dbReference type="ARBA" id="ARBA00022525"/>
    </source>
</evidence>
<evidence type="ECO:0000256" key="1">
    <source>
        <dbReference type="ARBA" id="ARBA00004613"/>
    </source>
</evidence>